<evidence type="ECO:0000313" key="3">
    <source>
        <dbReference type="Proteomes" id="UP001582793"/>
    </source>
</evidence>
<reference evidence="2 3" key="1">
    <citation type="submission" date="2024-04" db="EMBL/GenBank/DDBJ databases">
        <title>Polymorphospora sp. isolated from Baiyangdian Lake in Xiong'an New Area.</title>
        <authorList>
            <person name="Zhang X."/>
            <person name="Liu J."/>
        </authorList>
    </citation>
    <scope>NUCLEOTIDE SEQUENCE [LARGE SCALE GENOMIC DNA]</scope>
    <source>
        <strain evidence="2 3">2-325</strain>
    </source>
</reference>
<evidence type="ECO:0000313" key="2">
    <source>
        <dbReference type="EMBL" id="MFB6398267.1"/>
    </source>
</evidence>
<sequence>MMVVAALAAATAIASPAVANPTTGSISGILTTSGGAPSPHGSATLWTVDQDYVDHASINRSGRYVFSGVPAGSYKIEFRTQDNLR</sequence>
<dbReference type="SUPFAM" id="SSF49452">
    <property type="entry name" value="Starch-binding domain-like"/>
    <property type="match status" value="1"/>
</dbReference>
<name>A0ABV5D1Y9_9ACTN</name>
<dbReference type="Gene3D" id="2.60.40.1120">
    <property type="entry name" value="Carboxypeptidase-like, regulatory domain"/>
    <property type="match status" value="1"/>
</dbReference>
<dbReference type="RefSeq" id="WP_364213556.1">
    <property type="nucleotide sequence ID" value="NZ_JBCGDC010000219.1"/>
</dbReference>
<proteinExistence type="predicted"/>
<keyword evidence="3" id="KW-1185">Reference proteome</keyword>
<dbReference type="InterPro" id="IPR013784">
    <property type="entry name" value="Carb-bd-like_fold"/>
</dbReference>
<evidence type="ECO:0000256" key="1">
    <source>
        <dbReference type="SAM" id="SignalP"/>
    </source>
</evidence>
<organism evidence="2 3">
    <name type="scientific">Polymorphospora lycopeni</name>
    <dbReference type="NCBI Taxonomy" id="3140240"/>
    <lineage>
        <taxon>Bacteria</taxon>
        <taxon>Bacillati</taxon>
        <taxon>Actinomycetota</taxon>
        <taxon>Actinomycetes</taxon>
        <taxon>Micromonosporales</taxon>
        <taxon>Micromonosporaceae</taxon>
        <taxon>Polymorphospora</taxon>
    </lineage>
</organism>
<dbReference type="EMBL" id="JBCGDC010000219">
    <property type="protein sequence ID" value="MFB6398267.1"/>
    <property type="molecule type" value="Genomic_DNA"/>
</dbReference>
<accession>A0ABV5D1Y9</accession>
<comment type="caution">
    <text evidence="2">The sequence shown here is derived from an EMBL/GenBank/DDBJ whole genome shotgun (WGS) entry which is preliminary data.</text>
</comment>
<feature type="chain" id="PRO_5046083465" evidence="1">
    <location>
        <begin position="20"/>
        <end position="85"/>
    </location>
</feature>
<protein>
    <submittedName>
        <fullName evidence="2">Carboxypeptidase-like regulatory domain-containing protein</fullName>
    </submittedName>
</protein>
<feature type="signal peptide" evidence="1">
    <location>
        <begin position="1"/>
        <end position="19"/>
    </location>
</feature>
<keyword evidence="1" id="KW-0732">Signal</keyword>
<dbReference type="Proteomes" id="UP001582793">
    <property type="component" value="Unassembled WGS sequence"/>
</dbReference>
<gene>
    <name evidence="2" type="ORF">AAFH96_35110</name>
</gene>